<dbReference type="Proteomes" id="UP000467700">
    <property type="component" value="Unassembled WGS sequence"/>
</dbReference>
<dbReference type="AlphaFoldDB" id="A0A8S0W1L3"/>
<evidence type="ECO:0000313" key="3">
    <source>
        <dbReference type="Proteomes" id="UP000467700"/>
    </source>
</evidence>
<reference evidence="2 3" key="1">
    <citation type="submission" date="2020-01" db="EMBL/GenBank/DDBJ databases">
        <authorList>
            <person name="Gupta K D."/>
        </authorList>
    </citation>
    <scope>NUCLEOTIDE SEQUENCE [LARGE SCALE GENOMIC DNA]</scope>
</reference>
<dbReference type="GO" id="GO:0003677">
    <property type="term" value="F:DNA binding"/>
    <property type="evidence" value="ECO:0007669"/>
    <property type="project" value="InterPro"/>
</dbReference>
<proteinExistence type="predicted"/>
<feature type="region of interest" description="Disordered" evidence="1">
    <location>
        <begin position="660"/>
        <end position="694"/>
    </location>
</feature>
<sequence>MTSLPSNTNPDTDPPGTVHPNQGIEPYQDTHAENSLTPHDSNGALTLTCEEFSQRLEQANDKCELYAACTALRLKVICDNAQPDTSSITLQVDITTGRAEQASPTFADTSQTLVDDDSGLGADLDEEYEVDEENEDEDEDEEVANEEADEMIDLSFEEFQKRCRTQRAIVHAWEEFVTLALQRQEIRNRIIDEHHLILWIKYCAERPKRTRKGIDIPGMFIGASHLKKLYFGVLRIWKEQEAETPSLKYTCPGLLNECEWVFLQAKMPSISSRTHSWKASQIQGNLLRRLGWGFSDIETIFHSVIIGHLAWTAQNASGNRGNDLRSLKLAKLQPFEFSHPRDPKVKIPVILGLQGEEKAGGSRGMRTKVNPVYNIYSEHQNPLMSPMEKLDIDWSLNKSWREIYVLHSSTSPTKQFHKQNLYGLYVKAYQDAGFEKLGIDPTSTSRLGWVRGHTYFDKYAPAFVKEAILGACGYRIDKPYDPRWRHVHVPNDFLKLLWPMVEEKEASLAGRANLVGASRYWTMLIWLRPYFFQCGAAIFQACPESRLFVLPAFENPAMKKWMKEDFPVALARLTASTPEEPIDFSQVQDESIRNGLQGLHSMFTRQSLMLESLSTKMECRTAALSPMKAFSNGRYYQSYVNEGIASIACSMPASEPLAQPVFDNRTACPPVTPPRSPNTADNQQEPPPSPQQPSVQLVLPHISAFSTPGDSHSLWLPIFGNQHINWDDVFRYIRHPEMLWAYWHPSKTLDKYTVHEIWTCYNTGEGVFDEQGNQTSVKPPLRLVEQYFKAQWRKDTSTWKAWERFREVPEYIKKEAKLRDVSPVVVIEELDEWCNSRGGQKRGMSALA</sequence>
<dbReference type="Gene3D" id="1.10.443.20">
    <property type="entry name" value="Centromere DNA-binding protein complex CBF3 subunit, domain 2"/>
    <property type="match status" value="1"/>
</dbReference>
<comment type="caution">
    <text evidence="2">The sequence shown here is derived from an EMBL/GenBank/DDBJ whole genome shotgun (WGS) entry which is preliminary data.</text>
</comment>
<dbReference type="EMBL" id="CACVBS010000055">
    <property type="protein sequence ID" value="CAA7266505.1"/>
    <property type="molecule type" value="Genomic_DNA"/>
</dbReference>
<protein>
    <submittedName>
        <fullName evidence="2">Uncharacterized protein</fullName>
    </submittedName>
</protein>
<accession>A0A8S0W1L3</accession>
<dbReference type="InterPro" id="IPR038279">
    <property type="entry name" value="Ndc10_dom2_sf"/>
</dbReference>
<evidence type="ECO:0000313" key="2">
    <source>
        <dbReference type="EMBL" id="CAA7266505.1"/>
    </source>
</evidence>
<evidence type="ECO:0000256" key="1">
    <source>
        <dbReference type="SAM" id="MobiDB-lite"/>
    </source>
</evidence>
<feature type="region of interest" description="Disordered" evidence="1">
    <location>
        <begin position="1"/>
        <end position="39"/>
    </location>
</feature>
<organism evidence="2 3">
    <name type="scientific">Cyclocybe aegerita</name>
    <name type="common">Black poplar mushroom</name>
    <name type="synonym">Agrocybe aegerita</name>
    <dbReference type="NCBI Taxonomy" id="1973307"/>
    <lineage>
        <taxon>Eukaryota</taxon>
        <taxon>Fungi</taxon>
        <taxon>Dikarya</taxon>
        <taxon>Basidiomycota</taxon>
        <taxon>Agaricomycotina</taxon>
        <taxon>Agaricomycetes</taxon>
        <taxon>Agaricomycetidae</taxon>
        <taxon>Agaricales</taxon>
        <taxon>Agaricineae</taxon>
        <taxon>Bolbitiaceae</taxon>
        <taxon>Cyclocybe</taxon>
    </lineage>
</organism>
<dbReference type="OrthoDB" id="2675946at2759"/>
<name>A0A8S0W1L3_CYCAE</name>
<keyword evidence="3" id="KW-1185">Reference proteome</keyword>
<gene>
    <name evidence="2" type="ORF">AAE3_LOCUS8773</name>
</gene>
<feature type="compositionally biased region" description="Polar residues" evidence="1">
    <location>
        <begin position="1"/>
        <end position="11"/>
    </location>
</feature>